<organism evidence="1 2">
    <name type="scientific">Globisporangium ultimum (strain ATCC 200006 / CBS 805.95 / DAOM BR144)</name>
    <name type="common">Pythium ultimum</name>
    <dbReference type="NCBI Taxonomy" id="431595"/>
    <lineage>
        <taxon>Eukaryota</taxon>
        <taxon>Sar</taxon>
        <taxon>Stramenopiles</taxon>
        <taxon>Oomycota</taxon>
        <taxon>Peronosporomycetes</taxon>
        <taxon>Pythiales</taxon>
        <taxon>Pythiaceae</taxon>
        <taxon>Globisporangium</taxon>
    </lineage>
</organism>
<sequence length="64" mass="7228">MVSKLFCAIVDVGDVVAVDIDVLNSACDVKEKIQQKIPNYSGFHNISVKQTLLRSTWQYVADQW</sequence>
<dbReference type="VEuPathDB" id="FungiDB:PYU1_G013778"/>
<proteinExistence type="predicted"/>
<keyword evidence="2" id="KW-1185">Reference proteome</keyword>
<accession>K3X9A8</accession>
<evidence type="ECO:0000313" key="1">
    <source>
        <dbReference type="EnsemblProtists" id="PYU1_T013807"/>
    </source>
</evidence>
<reference evidence="2" key="2">
    <citation type="submission" date="2010-04" db="EMBL/GenBank/DDBJ databases">
        <authorList>
            <person name="Buell R."/>
            <person name="Hamilton J."/>
            <person name="Hostetler J."/>
        </authorList>
    </citation>
    <scope>NUCLEOTIDE SEQUENCE [LARGE SCALE GENOMIC DNA]</scope>
    <source>
        <strain evidence="2">DAOM:BR144</strain>
    </source>
</reference>
<dbReference type="Proteomes" id="UP000019132">
    <property type="component" value="Unassembled WGS sequence"/>
</dbReference>
<name>K3X9A8_GLOUD</name>
<dbReference type="EnsemblProtists" id="PYU1_T013807">
    <property type="protein sequence ID" value="PYU1_T013807"/>
    <property type="gene ID" value="PYU1_G013778"/>
</dbReference>
<dbReference type="AlphaFoldDB" id="K3X9A8"/>
<dbReference type="InParanoid" id="K3X9A8"/>
<dbReference type="HOGENOM" id="CLU_2872591_0_0_1"/>
<protein>
    <submittedName>
        <fullName evidence="1">Uncharacterized protein</fullName>
    </submittedName>
</protein>
<dbReference type="EMBL" id="GL376614">
    <property type="status" value="NOT_ANNOTATED_CDS"/>
    <property type="molecule type" value="Genomic_DNA"/>
</dbReference>
<evidence type="ECO:0000313" key="2">
    <source>
        <dbReference type="Proteomes" id="UP000019132"/>
    </source>
</evidence>
<reference evidence="1" key="3">
    <citation type="submission" date="2015-02" db="UniProtKB">
        <authorList>
            <consortium name="EnsemblProtists"/>
        </authorList>
    </citation>
    <scope>IDENTIFICATION</scope>
    <source>
        <strain evidence="1">DAOM BR144</strain>
    </source>
</reference>
<reference evidence="2" key="1">
    <citation type="journal article" date="2010" name="Genome Biol.">
        <title>Genome sequence of the necrotrophic plant pathogen Pythium ultimum reveals original pathogenicity mechanisms and effector repertoire.</title>
        <authorList>
            <person name="Levesque C.A."/>
            <person name="Brouwer H."/>
            <person name="Cano L."/>
            <person name="Hamilton J.P."/>
            <person name="Holt C."/>
            <person name="Huitema E."/>
            <person name="Raffaele S."/>
            <person name="Robideau G.P."/>
            <person name="Thines M."/>
            <person name="Win J."/>
            <person name="Zerillo M.M."/>
            <person name="Beakes G.W."/>
            <person name="Boore J.L."/>
            <person name="Busam D."/>
            <person name="Dumas B."/>
            <person name="Ferriera S."/>
            <person name="Fuerstenberg S.I."/>
            <person name="Gachon C.M."/>
            <person name="Gaulin E."/>
            <person name="Govers F."/>
            <person name="Grenville-Briggs L."/>
            <person name="Horner N."/>
            <person name="Hostetler J."/>
            <person name="Jiang R.H."/>
            <person name="Johnson J."/>
            <person name="Krajaejun T."/>
            <person name="Lin H."/>
            <person name="Meijer H.J."/>
            <person name="Moore B."/>
            <person name="Morris P."/>
            <person name="Phuntmart V."/>
            <person name="Puiu D."/>
            <person name="Shetty J."/>
            <person name="Stajich J.E."/>
            <person name="Tripathy S."/>
            <person name="Wawra S."/>
            <person name="van West P."/>
            <person name="Whitty B.R."/>
            <person name="Coutinho P.M."/>
            <person name="Henrissat B."/>
            <person name="Martin F."/>
            <person name="Thomas P.D."/>
            <person name="Tyler B.M."/>
            <person name="De Vries R.P."/>
            <person name="Kamoun S."/>
            <person name="Yandell M."/>
            <person name="Tisserat N."/>
            <person name="Buell C.R."/>
        </authorList>
    </citation>
    <scope>NUCLEOTIDE SEQUENCE</scope>
    <source>
        <strain evidence="2">DAOM:BR144</strain>
    </source>
</reference>